<feature type="compositionally biased region" description="Acidic residues" evidence="1">
    <location>
        <begin position="161"/>
        <end position="217"/>
    </location>
</feature>
<name>A0AAD6RWL6_9AGAR</name>
<feature type="domain" description="Restriction of telomere capping protein 4 C-terminal" evidence="2">
    <location>
        <begin position="505"/>
        <end position="558"/>
    </location>
</feature>
<gene>
    <name evidence="3" type="ORF">C8F04DRAFT_1346843</name>
</gene>
<keyword evidence="4" id="KW-1185">Reference proteome</keyword>
<evidence type="ECO:0000256" key="1">
    <source>
        <dbReference type="SAM" id="MobiDB-lite"/>
    </source>
</evidence>
<dbReference type="AlphaFoldDB" id="A0AAD6RWL6"/>
<dbReference type="Pfam" id="PF14474">
    <property type="entry name" value="RTC4"/>
    <property type="match status" value="1"/>
</dbReference>
<protein>
    <recommendedName>
        <fullName evidence="2">Restriction of telomere capping protein 4 C-terminal domain-containing protein</fullName>
    </recommendedName>
</protein>
<accession>A0AAD6RWL6</accession>
<evidence type="ECO:0000313" key="3">
    <source>
        <dbReference type="EMBL" id="KAJ7016307.1"/>
    </source>
</evidence>
<sequence length="659" mass="73726">MAKSQALKDAAETSHKLQQELAEAKATIQKYKKREATLRNASKPKKLIARPTGQPGRDYSLQREMGLKGKSIHFRRLHRIVKDMVHQQLEVEKTISQQDKVHLEATKVNIAKLAPFFNRFAGLWPIHAMIRTYLLNMQTRRRKDLQDEKQWTSAHGRGEEEREEVDAGSADEDGDEEMDAEGEGEDGVGDTEDEEGDEEGDQGEDEDDEGFDEEPEEIFTPVKKRTSKSKPSALVPKASSGKNVIAKSSSGKTASAKAPSRKTGSGTVSNQKKRKAISAPANSPPPKKHKPTQSTAKPTPPPHPKKPTPKILTCADIPAECPTVMCDEHLPAEENDRLLSLFQRLQDLKFSVGSTGVGVSFLQLEICAAITEENKKNNYLQIGARNEWPIDIEFPGVVSRILELQEPLLEMLQDAEALRASPVFSTIPIEYRLQNLSFLQVRVKTALSRCREGVPMRLTAMVPRASFIINSTIYRMLANEDEQLENDLCNTLSTIIHEDPDKFDDYDSASNLISVKDFVSFIVTPHIASLLISEDHDISIEDATQILEESSDFGDLIQRHDEEDSVIDQLHHKNIRQMNRGKNYFFTPQARQATAARHSRKRQAFMLDDFKEPKPNPKPKSAPKSKKKAVLSKGEEKGKAIAVSGGYGLRSKSRKVVQE</sequence>
<feature type="compositionally biased region" description="Basic and acidic residues" evidence="1">
    <location>
        <begin position="146"/>
        <end position="160"/>
    </location>
</feature>
<evidence type="ECO:0000259" key="2">
    <source>
        <dbReference type="Pfam" id="PF14474"/>
    </source>
</evidence>
<dbReference type="InterPro" id="IPR028094">
    <property type="entry name" value="RTC4_C"/>
</dbReference>
<organism evidence="3 4">
    <name type="scientific">Mycena alexandri</name>
    <dbReference type="NCBI Taxonomy" id="1745969"/>
    <lineage>
        <taxon>Eukaryota</taxon>
        <taxon>Fungi</taxon>
        <taxon>Dikarya</taxon>
        <taxon>Basidiomycota</taxon>
        <taxon>Agaricomycotina</taxon>
        <taxon>Agaricomycetes</taxon>
        <taxon>Agaricomycetidae</taxon>
        <taxon>Agaricales</taxon>
        <taxon>Marasmiineae</taxon>
        <taxon>Mycenaceae</taxon>
        <taxon>Mycena</taxon>
    </lineage>
</organism>
<feature type="region of interest" description="Disordered" evidence="1">
    <location>
        <begin position="34"/>
        <end position="55"/>
    </location>
</feature>
<feature type="compositionally biased region" description="Low complexity" evidence="1">
    <location>
        <begin position="246"/>
        <end position="258"/>
    </location>
</feature>
<dbReference type="EMBL" id="JARJCM010000538">
    <property type="protein sequence ID" value="KAJ7016307.1"/>
    <property type="molecule type" value="Genomic_DNA"/>
</dbReference>
<proteinExistence type="predicted"/>
<evidence type="ECO:0000313" key="4">
    <source>
        <dbReference type="Proteomes" id="UP001218188"/>
    </source>
</evidence>
<reference evidence="3" key="1">
    <citation type="submission" date="2023-03" db="EMBL/GenBank/DDBJ databases">
        <title>Massive genome expansion in bonnet fungi (Mycena s.s.) driven by repeated elements and novel gene families across ecological guilds.</title>
        <authorList>
            <consortium name="Lawrence Berkeley National Laboratory"/>
            <person name="Harder C.B."/>
            <person name="Miyauchi S."/>
            <person name="Viragh M."/>
            <person name="Kuo A."/>
            <person name="Thoen E."/>
            <person name="Andreopoulos B."/>
            <person name="Lu D."/>
            <person name="Skrede I."/>
            <person name="Drula E."/>
            <person name="Henrissat B."/>
            <person name="Morin E."/>
            <person name="Kohler A."/>
            <person name="Barry K."/>
            <person name="LaButti K."/>
            <person name="Morin E."/>
            <person name="Salamov A."/>
            <person name="Lipzen A."/>
            <person name="Mereny Z."/>
            <person name="Hegedus B."/>
            <person name="Baldrian P."/>
            <person name="Stursova M."/>
            <person name="Weitz H."/>
            <person name="Taylor A."/>
            <person name="Grigoriev I.V."/>
            <person name="Nagy L.G."/>
            <person name="Martin F."/>
            <person name="Kauserud H."/>
        </authorList>
    </citation>
    <scope>NUCLEOTIDE SEQUENCE</scope>
    <source>
        <strain evidence="3">CBHHK200</strain>
    </source>
</reference>
<feature type="region of interest" description="Disordered" evidence="1">
    <location>
        <begin position="146"/>
        <end position="311"/>
    </location>
</feature>
<dbReference type="Proteomes" id="UP001218188">
    <property type="component" value="Unassembled WGS sequence"/>
</dbReference>
<feature type="compositionally biased region" description="Basic residues" evidence="1">
    <location>
        <begin position="621"/>
        <end position="630"/>
    </location>
</feature>
<feature type="region of interest" description="Disordered" evidence="1">
    <location>
        <begin position="606"/>
        <end position="659"/>
    </location>
</feature>
<comment type="caution">
    <text evidence="3">The sequence shown here is derived from an EMBL/GenBank/DDBJ whole genome shotgun (WGS) entry which is preliminary data.</text>
</comment>